<sequence length="655" mass="73545">MKKHLLALVATAAVGLAAHAAPYTMPVYANAADVNADCDRMMADLTAGQQKIEAMPDTSGVALLKELDAMYRRYEDSDGPMSLLTAVHPDKAIRDATEACDLRYQAFNAKFQQSAKVYALLKQVQPADDIDRRFLTDTLNAFEDAGAGLSPEKQKRAEEINNEINRLSQEFERRVREDKTQEAFTEAELKGVPADAWKTAKRDEQGRYLLGMAYPVSGPVIERAVNPRTRERMWRAFSSRAGAENIKTLSQLVALRREYASLFGFQSYPDFATRRRMAQNEATVQKFLGTVKDAVQARERADIEVLRSFKAKDTKQKLADTKIERWDSSYYTEKARKAKFAVDEEQFRPYFPSDASVKFVFRLATRLFGVDFVPVKETLWHPDAQAFEVVDLATRQPIATFYVDLYPREDKFSHAAMWGFRNPSTLVNRLPAGGLVANLNRQGLTIGELETLLHEFGHGLHQVLSHTRYGSQGGTNVLLDFVEAPSQMLEDWVYDAKTLALFQEVCKTCKPVPAALLQRADKAHHFAKGIRVSRQHLYASYDLALYGRDARDPLALWAAMEGDTPLGHVDGTMLPASFGHLASGYAAGYYSYMWSLVVAEDLRTAFEGKRLSPEVGKRYRDTVLANGGQVAPQDLVKQFLGRPTDSRAFFKSLNK</sequence>
<keyword evidence="9" id="KW-0732">Signal</keyword>
<evidence type="ECO:0000256" key="6">
    <source>
        <dbReference type="ARBA" id="ARBA00023049"/>
    </source>
</evidence>
<keyword evidence="3 7" id="KW-0479">Metal-binding</keyword>
<accession>A0A3N7IY85</accession>
<comment type="cofactor">
    <cofactor evidence="7">
        <name>Zn(2+)</name>
        <dbReference type="ChEBI" id="CHEBI:29105"/>
    </cofactor>
    <text evidence="7">Binds 1 zinc ion.</text>
</comment>
<evidence type="ECO:0000256" key="5">
    <source>
        <dbReference type="ARBA" id="ARBA00022833"/>
    </source>
</evidence>
<evidence type="ECO:0000256" key="1">
    <source>
        <dbReference type="ARBA" id="ARBA00006040"/>
    </source>
</evidence>
<feature type="coiled-coil region" evidence="8">
    <location>
        <begin position="150"/>
        <end position="177"/>
    </location>
</feature>
<evidence type="ECO:0000313" key="11">
    <source>
        <dbReference type="EMBL" id="RQP23712.1"/>
    </source>
</evidence>
<dbReference type="PANTHER" id="PTHR11804:SF84">
    <property type="entry name" value="SACCHAROLYSIN"/>
    <property type="match status" value="1"/>
</dbReference>
<evidence type="ECO:0000256" key="2">
    <source>
        <dbReference type="ARBA" id="ARBA00022670"/>
    </source>
</evidence>
<dbReference type="EMBL" id="QUSW01000004">
    <property type="protein sequence ID" value="RQP23712.1"/>
    <property type="molecule type" value="Genomic_DNA"/>
</dbReference>
<keyword evidence="4 7" id="KW-0378">Hydrolase</keyword>
<evidence type="ECO:0000256" key="8">
    <source>
        <dbReference type="SAM" id="Coils"/>
    </source>
</evidence>
<evidence type="ECO:0000259" key="10">
    <source>
        <dbReference type="Pfam" id="PF01432"/>
    </source>
</evidence>
<dbReference type="InterPro" id="IPR024079">
    <property type="entry name" value="MetalloPept_cat_dom_sf"/>
</dbReference>
<dbReference type="GO" id="GO:0006508">
    <property type="term" value="P:proteolysis"/>
    <property type="evidence" value="ECO:0007669"/>
    <property type="project" value="UniProtKB-KW"/>
</dbReference>
<dbReference type="PANTHER" id="PTHR11804">
    <property type="entry name" value="PROTEASE M3 THIMET OLIGOPEPTIDASE-RELATED"/>
    <property type="match status" value="1"/>
</dbReference>
<evidence type="ECO:0000256" key="3">
    <source>
        <dbReference type="ARBA" id="ARBA00022723"/>
    </source>
</evidence>
<comment type="caution">
    <text evidence="11">The sequence shown here is derived from an EMBL/GenBank/DDBJ whole genome shotgun (WGS) entry which is preliminary data.</text>
</comment>
<dbReference type="InterPro" id="IPR024077">
    <property type="entry name" value="Neurolysin/TOP_dom2"/>
</dbReference>
<feature type="signal peptide" evidence="9">
    <location>
        <begin position="1"/>
        <end position="20"/>
    </location>
</feature>
<keyword evidence="5 7" id="KW-0862">Zinc</keyword>
<dbReference type="RefSeq" id="WP_124541432.1">
    <property type="nucleotide sequence ID" value="NZ_QUSW01000004.1"/>
</dbReference>
<protein>
    <submittedName>
        <fullName evidence="11">Peptidase</fullName>
    </submittedName>
</protein>
<dbReference type="Gene3D" id="1.20.1050.40">
    <property type="entry name" value="Endopeptidase. Chain P, domain 1"/>
    <property type="match status" value="1"/>
</dbReference>
<dbReference type="AlphaFoldDB" id="A0A3N7IY85"/>
<keyword evidence="6 7" id="KW-0482">Metalloprotease</keyword>
<reference evidence="11 12" key="1">
    <citation type="submission" date="2018-08" db="EMBL/GenBank/DDBJ databases">
        <authorList>
            <person name="Khan S.A."/>
            <person name="Jeon C.O."/>
            <person name="Chun B.H."/>
            <person name="Jeong S.E."/>
        </authorList>
    </citation>
    <scope>NUCLEOTIDE SEQUENCE [LARGE SCALE GENOMIC DNA]</scope>
    <source>
        <strain evidence="11 12">S-16</strain>
    </source>
</reference>
<reference evidence="11 12" key="2">
    <citation type="submission" date="2018-12" db="EMBL/GenBank/DDBJ databases">
        <title>Rhizobacter gummiphilus sp. nov., a rubber-degrading bacterium isolated from the soil of a botanical garden in Japan.</title>
        <authorList>
            <person name="Shunsuke S.S."/>
        </authorList>
    </citation>
    <scope>NUCLEOTIDE SEQUENCE [LARGE SCALE GENOMIC DNA]</scope>
    <source>
        <strain evidence="11 12">S-16</strain>
    </source>
</reference>
<evidence type="ECO:0000256" key="7">
    <source>
        <dbReference type="RuleBase" id="RU003435"/>
    </source>
</evidence>
<keyword evidence="12" id="KW-1185">Reference proteome</keyword>
<dbReference type="Pfam" id="PF01432">
    <property type="entry name" value="Peptidase_M3"/>
    <property type="match status" value="1"/>
</dbReference>
<dbReference type="GO" id="GO:0046872">
    <property type="term" value="F:metal ion binding"/>
    <property type="evidence" value="ECO:0007669"/>
    <property type="project" value="UniProtKB-UniRule"/>
</dbReference>
<dbReference type="InterPro" id="IPR045090">
    <property type="entry name" value="Pept_M3A_M3B"/>
</dbReference>
<dbReference type="OrthoDB" id="9773538at2"/>
<proteinExistence type="inferred from homology"/>
<dbReference type="CDD" id="cd06455">
    <property type="entry name" value="M3A_TOP"/>
    <property type="match status" value="1"/>
</dbReference>
<keyword evidence="8" id="KW-0175">Coiled coil</keyword>
<organism evidence="11 12">
    <name type="scientific">Piscinibacter terrae</name>
    <dbReference type="NCBI Taxonomy" id="2496871"/>
    <lineage>
        <taxon>Bacteria</taxon>
        <taxon>Pseudomonadati</taxon>
        <taxon>Pseudomonadota</taxon>
        <taxon>Betaproteobacteria</taxon>
        <taxon>Burkholderiales</taxon>
        <taxon>Sphaerotilaceae</taxon>
        <taxon>Piscinibacter</taxon>
    </lineage>
</organism>
<dbReference type="SUPFAM" id="SSF55486">
    <property type="entry name" value="Metalloproteases ('zincins'), catalytic domain"/>
    <property type="match status" value="1"/>
</dbReference>
<name>A0A3N7IY85_9BURK</name>
<dbReference type="Proteomes" id="UP000267464">
    <property type="component" value="Unassembled WGS sequence"/>
</dbReference>
<dbReference type="GO" id="GO:0004222">
    <property type="term" value="F:metalloendopeptidase activity"/>
    <property type="evidence" value="ECO:0007669"/>
    <property type="project" value="InterPro"/>
</dbReference>
<evidence type="ECO:0000313" key="12">
    <source>
        <dbReference type="Proteomes" id="UP000267464"/>
    </source>
</evidence>
<feature type="domain" description="Peptidase M3A/M3B catalytic" evidence="10">
    <location>
        <begin position="224"/>
        <end position="653"/>
    </location>
</feature>
<dbReference type="Gene3D" id="3.40.390.10">
    <property type="entry name" value="Collagenase (Catalytic Domain)"/>
    <property type="match status" value="1"/>
</dbReference>
<dbReference type="GO" id="GO:0006518">
    <property type="term" value="P:peptide metabolic process"/>
    <property type="evidence" value="ECO:0007669"/>
    <property type="project" value="TreeGrafter"/>
</dbReference>
<gene>
    <name evidence="11" type="ORF">DZC73_16415</name>
</gene>
<dbReference type="InterPro" id="IPR001567">
    <property type="entry name" value="Pept_M3A_M3B_dom"/>
</dbReference>
<comment type="similarity">
    <text evidence="1 7">Belongs to the peptidase M3 family.</text>
</comment>
<keyword evidence="2 7" id="KW-0645">Protease</keyword>
<evidence type="ECO:0000256" key="4">
    <source>
        <dbReference type="ARBA" id="ARBA00022801"/>
    </source>
</evidence>
<evidence type="ECO:0000256" key="9">
    <source>
        <dbReference type="SAM" id="SignalP"/>
    </source>
</evidence>
<feature type="chain" id="PRO_5017990067" evidence="9">
    <location>
        <begin position="21"/>
        <end position="655"/>
    </location>
</feature>
<dbReference type="Gene3D" id="1.10.1370.10">
    <property type="entry name" value="Neurolysin, domain 3"/>
    <property type="match status" value="1"/>
</dbReference>
<dbReference type="InterPro" id="IPR024080">
    <property type="entry name" value="Neurolysin/TOP_N"/>
</dbReference>